<dbReference type="InterPro" id="IPR042277">
    <property type="entry name" value="IST1-like"/>
</dbReference>
<feature type="compositionally biased region" description="Basic and acidic residues" evidence="2">
    <location>
        <begin position="369"/>
        <end position="380"/>
    </location>
</feature>
<sequence length="489" mass="54520">MGKTLDFLLGRNSKKTSKLKTLLGLNVSRLAILRNHRQVRQAQSRGDVAQLLQLGDIDRALLRVEHVIKEQNMLQVFVMIEGYCHLIRERDVLLEHQRECPEELREAISSLIFAGSRCGDLPELQSARCIFASKFGKEFTVAATELRNNCGVNPKMVQKLSTRQPSLENRQRVMKEIAAEKGIKLDFGEASAEVPQEDPNLNQRRNQSQPVVNLSSDTTHKLSELDREENLSLGGRQRYKDVVSAAQAAFESAAYAAAAARAAVELSRSESQERDSSDQGEPDSGRRAEFYEQSRDEDETLGGVRDDVKIHTVQSYGSESEEEIPKKKLIEKSRAWLERSSSSSSSDSTEPPLLDKNKASNEPGSPGPKGKEILFDKSDSETEMDWNLGAKPSRMGDLASDEGLPDRQRVTNRRPAYLRKAGTFNVNDSLHEEIGKVGLGSRNEDNTGMNHSDAGSQPESVPLDPADNLPLRYSNVWKKAVSMRTRRGF</sequence>
<feature type="region of interest" description="Disordered" evidence="2">
    <location>
        <begin position="190"/>
        <end position="220"/>
    </location>
</feature>
<dbReference type="OrthoDB" id="29853at2759"/>
<dbReference type="AlphaFoldDB" id="A0A8K0HYY8"/>
<evidence type="ECO:0000256" key="1">
    <source>
        <dbReference type="ARBA" id="ARBA00005536"/>
    </source>
</evidence>
<dbReference type="Pfam" id="PF03398">
    <property type="entry name" value="Ist1"/>
    <property type="match status" value="1"/>
</dbReference>
<evidence type="ECO:0000313" key="3">
    <source>
        <dbReference type="EMBL" id="KAG1330542.1"/>
    </source>
</evidence>
<evidence type="ECO:0000256" key="2">
    <source>
        <dbReference type="SAM" id="MobiDB-lite"/>
    </source>
</evidence>
<keyword evidence="4" id="KW-1185">Reference proteome</keyword>
<dbReference type="GO" id="GO:0015031">
    <property type="term" value="P:protein transport"/>
    <property type="evidence" value="ECO:0007669"/>
    <property type="project" value="InterPro"/>
</dbReference>
<accession>A0A8K0HYY8</accession>
<feature type="compositionally biased region" description="Basic and acidic residues" evidence="2">
    <location>
        <begin position="323"/>
        <end position="337"/>
    </location>
</feature>
<evidence type="ECO:0000313" key="4">
    <source>
        <dbReference type="Proteomes" id="UP000797356"/>
    </source>
</evidence>
<feature type="compositionally biased region" description="Polar residues" evidence="2">
    <location>
        <begin position="199"/>
        <end position="217"/>
    </location>
</feature>
<dbReference type="PANTHER" id="PTHR12161">
    <property type="entry name" value="IST1 FAMILY MEMBER"/>
    <property type="match status" value="1"/>
</dbReference>
<reference evidence="3" key="2">
    <citation type="submission" date="2019-07" db="EMBL/GenBank/DDBJ databases">
        <authorList>
            <person name="Yang Y."/>
            <person name="Bocs S."/>
            <person name="Baudouin L."/>
        </authorList>
    </citation>
    <scope>NUCLEOTIDE SEQUENCE</scope>
    <source>
        <tissue evidence="3">Spear leaf of Hainan Tall coconut</tissue>
    </source>
</reference>
<feature type="region of interest" description="Disordered" evidence="2">
    <location>
        <begin position="266"/>
        <end position="416"/>
    </location>
</feature>
<dbReference type="Proteomes" id="UP000797356">
    <property type="component" value="Chromosome 2"/>
</dbReference>
<reference evidence="3" key="1">
    <citation type="journal article" date="2017" name="Gigascience">
        <title>The genome draft of coconut (Cocos nucifera).</title>
        <authorList>
            <person name="Xiao Y."/>
            <person name="Xu P."/>
            <person name="Fan H."/>
            <person name="Baudouin L."/>
            <person name="Xia W."/>
            <person name="Bocs S."/>
            <person name="Xu J."/>
            <person name="Li Q."/>
            <person name="Guo A."/>
            <person name="Zhou L."/>
            <person name="Li J."/>
            <person name="Wu Y."/>
            <person name="Ma Z."/>
            <person name="Armero A."/>
            <person name="Issali A.E."/>
            <person name="Liu N."/>
            <person name="Peng M."/>
            <person name="Yang Y."/>
        </authorList>
    </citation>
    <scope>NUCLEOTIDE SEQUENCE</scope>
    <source>
        <tissue evidence="3">Spear leaf of Hainan Tall coconut</tissue>
    </source>
</reference>
<dbReference type="Gene3D" id="1.20.1260.60">
    <property type="entry name" value="Vacuolar protein sorting-associated protein Ist1"/>
    <property type="match status" value="1"/>
</dbReference>
<feature type="compositionally biased region" description="Basic and acidic residues" evidence="2">
    <location>
        <begin position="267"/>
        <end position="294"/>
    </location>
</feature>
<comment type="similarity">
    <text evidence="1">Belongs to the IST1 family.</text>
</comment>
<feature type="region of interest" description="Disordered" evidence="2">
    <location>
        <begin position="438"/>
        <end position="469"/>
    </location>
</feature>
<gene>
    <name evidence="3" type="ORF">COCNU_02G005100</name>
</gene>
<organism evidence="3 4">
    <name type="scientific">Cocos nucifera</name>
    <name type="common">Coconut palm</name>
    <dbReference type="NCBI Taxonomy" id="13894"/>
    <lineage>
        <taxon>Eukaryota</taxon>
        <taxon>Viridiplantae</taxon>
        <taxon>Streptophyta</taxon>
        <taxon>Embryophyta</taxon>
        <taxon>Tracheophyta</taxon>
        <taxon>Spermatophyta</taxon>
        <taxon>Magnoliopsida</taxon>
        <taxon>Liliopsida</taxon>
        <taxon>Arecaceae</taxon>
        <taxon>Arecoideae</taxon>
        <taxon>Cocoseae</taxon>
        <taxon>Attaleinae</taxon>
        <taxon>Cocos</taxon>
    </lineage>
</organism>
<dbReference type="FunFam" id="1.20.1260.60:FF:000002">
    <property type="entry name" value="Vacuolar protein sorting-associated protein IST1"/>
    <property type="match status" value="1"/>
</dbReference>
<dbReference type="EMBL" id="CM017873">
    <property type="protein sequence ID" value="KAG1330542.1"/>
    <property type="molecule type" value="Genomic_DNA"/>
</dbReference>
<proteinExistence type="inferred from homology"/>
<dbReference type="InterPro" id="IPR005061">
    <property type="entry name" value="Ist1"/>
</dbReference>
<comment type="caution">
    <text evidence="3">The sequence shown here is derived from an EMBL/GenBank/DDBJ whole genome shotgun (WGS) entry which is preliminary data.</text>
</comment>
<feature type="compositionally biased region" description="Polar residues" evidence="2">
    <location>
        <begin position="446"/>
        <end position="459"/>
    </location>
</feature>
<protein>
    <submittedName>
        <fullName evidence="3">IST1-like protein</fullName>
    </submittedName>
</protein>
<name>A0A8K0HYY8_COCNU</name>
<dbReference type="PANTHER" id="PTHR12161:SF16">
    <property type="entry name" value="REGULATOR OF VPS4 ACTIVITY IN THE MVB PATHWAY PROTEIN"/>
    <property type="match status" value="1"/>
</dbReference>